<sequence length="282" mass="30244">MNSEFQPIASPTELPIAASPPLPTENRVARWRWWVSLLVIASSPLLAALSSTQRTASPGNRGALLPKSVMGLLLFCAIELGAFGVMWGIAWAFSRANRDQLFLRWRGAKSLLWGVGYSLLMRFGIVFVAIFIFIALSIVGVDSKAIAEVVKSSGDNVQKVFSPIFAGRDPLYKMLVIALISFVVAGGREELWRAATMAGIFHLVPHKWSQATKNGLALGLSSALFGMGHLYQGAMGVFGTTLLGVALGAIMLRHKSVWPAIIAHGCFDAVSFAALAFGAGIK</sequence>
<dbReference type="GO" id="GO:0080120">
    <property type="term" value="P:CAAX-box protein maturation"/>
    <property type="evidence" value="ECO:0007669"/>
    <property type="project" value="UniProtKB-ARBA"/>
</dbReference>
<evidence type="ECO:0000313" key="3">
    <source>
        <dbReference type="EMBL" id="PQV63013.1"/>
    </source>
</evidence>
<accession>A0A2S8SQD6</accession>
<evidence type="ECO:0000256" key="1">
    <source>
        <dbReference type="SAM" id="Phobius"/>
    </source>
</evidence>
<keyword evidence="3" id="KW-0378">Hydrolase</keyword>
<feature type="transmembrane region" description="Helical" evidence="1">
    <location>
        <begin position="257"/>
        <end position="281"/>
    </location>
</feature>
<dbReference type="InParanoid" id="A0A2S8SQD6"/>
<keyword evidence="3" id="KW-0645">Protease</keyword>
<evidence type="ECO:0000313" key="4">
    <source>
        <dbReference type="Proteomes" id="UP000237684"/>
    </source>
</evidence>
<dbReference type="RefSeq" id="WP_202973529.1">
    <property type="nucleotide sequence ID" value="NZ_NIGF01000017.1"/>
</dbReference>
<keyword evidence="1" id="KW-0472">Membrane</keyword>
<reference evidence="3 4" key="1">
    <citation type="journal article" date="2018" name="Syst. Appl. Microbiol.">
        <title>Abditibacterium utsteinense sp. nov., the first cultivated member of candidate phylum FBP, isolated from ice-free Antarctic soil samples.</title>
        <authorList>
            <person name="Tahon G."/>
            <person name="Tytgat B."/>
            <person name="Lebbe L."/>
            <person name="Carlier A."/>
            <person name="Willems A."/>
        </authorList>
    </citation>
    <scope>NUCLEOTIDE SEQUENCE [LARGE SCALE GENOMIC DNA]</scope>
    <source>
        <strain evidence="3 4">LMG 29911</strain>
    </source>
</reference>
<proteinExistence type="predicted"/>
<dbReference type="Proteomes" id="UP000237684">
    <property type="component" value="Unassembled WGS sequence"/>
</dbReference>
<dbReference type="InterPro" id="IPR003675">
    <property type="entry name" value="Rce1/LyrA-like_dom"/>
</dbReference>
<keyword evidence="4" id="KW-1185">Reference proteome</keyword>
<protein>
    <submittedName>
        <fullName evidence="3">CAAX protease self-immunity</fullName>
    </submittedName>
</protein>
<dbReference type="GO" id="GO:0004175">
    <property type="term" value="F:endopeptidase activity"/>
    <property type="evidence" value="ECO:0007669"/>
    <property type="project" value="UniProtKB-ARBA"/>
</dbReference>
<dbReference type="Pfam" id="PF02517">
    <property type="entry name" value="Rce1-like"/>
    <property type="match status" value="1"/>
</dbReference>
<feature type="transmembrane region" description="Helical" evidence="1">
    <location>
        <begin position="113"/>
        <end position="141"/>
    </location>
</feature>
<evidence type="ECO:0000259" key="2">
    <source>
        <dbReference type="Pfam" id="PF02517"/>
    </source>
</evidence>
<feature type="transmembrane region" description="Helical" evidence="1">
    <location>
        <begin position="31"/>
        <end position="49"/>
    </location>
</feature>
<keyword evidence="1" id="KW-1133">Transmembrane helix</keyword>
<feature type="transmembrane region" description="Helical" evidence="1">
    <location>
        <begin position="230"/>
        <end position="250"/>
    </location>
</feature>
<keyword evidence="1" id="KW-0812">Transmembrane</keyword>
<feature type="domain" description="CAAX prenyl protease 2/Lysostaphin resistance protein A-like" evidence="2">
    <location>
        <begin position="175"/>
        <end position="270"/>
    </location>
</feature>
<comment type="caution">
    <text evidence="3">The sequence shown here is derived from an EMBL/GenBank/DDBJ whole genome shotgun (WGS) entry which is preliminary data.</text>
</comment>
<dbReference type="GO" id="GO:0006508">
    <property type="term" value="P:proteolysis"/>
    <property type="evidence" value="ECO:0007669"/>
    <property type="project" value="UniProtKB-KW"/>
</dbReference>
<gene>
    <name evidence="3" type="ORF">B1R32_11755</name>
</gene>
<dbReference type="EMBL" id="NIGF01000017">
    <property type="protein sequence ID" value="PQV63013.1"/>
    <property type="molecule type" value="Genomic_DNA"/>
</dbReference>
<dbReference type="AlphaFoldDB" id="A0A2S8SQD6"/>
<name>A0A2S8SQD6_9BACT</name>
<feature type="transmembrane region" description="Helical" evidence="1">
    <location>
        <begin position="69"/>
        <end position="93"/>
    </location>
</feature>
<organism evidence="3 4">
    <name type="scientific">Abditibacterium utsteinense</name>
    <dbReference type="NCBI Taxonomy" id="1960156"/>
    <lineage>
        <taxon>Bacteria</taxon>
        <taxon>Pseudomonadati</taxon>
        <taxon>Abditibacteriota</taxon>
        <taxon>Abditibacteriia</taxon>
        <taxon>Abditibacteriales</taxon>
        <taxon>Abditibacteriaceae</taxon>
        <taxon>Abditibacterium</taxon>
    </lineage>
</organism>